<sequence>MKKIFPLCMALLGAVSCCKKTQPGEPALYSAADFDSTIDGKAVSLYTLKNANGMAAQITNYGGIIVDVWVPAKDGAFKDVVLGYPKLADYFVPENTFAGAITGRYANRIANGKFTLDGKEYSLAINNGPNTLHGGIVGFSKKVWDARTFTNDAGEQALELIYVSPDGEENFPGTLTTKVVYTVTVDNQLRIDYTATTDAPTVLNLTNHAYFNLHGGDHKTSVNSHRVTINADRYTPTDSTLIPTGEIASLDGSALDFRTPTTIGERVLGPDSAFNYRDGYDHNYVIRRSSPDVVEAAEVYEPSTGIVMTVLTDTPGIQFFTGKSRVQQDETAPFYRSAFALEAQNYPDAPNHPDFPSAVLRPGETYRQTTVYGFSAR</sequence>
<evidence type="ECO:0000256" key="10">
    <source>
        <dbReference type="ARBA" id="ARBA00023277"/>
    </source>
</evidence>
<dbReference type="PANTHER" id="PTHR10091:SF0">
    <property type="entry name" value="GALACTOSE MUTAROTASE"/>
    <property type="match status" value="1"/>
</dbReference>
<keyword evidence="13" id="KW-1185">Reference proteome</keyword>
<dbReference type="InterPro" id="IPR008183">
    <property type="entry name" value="Aldose_1/G6P_1-epimerase"/>
</dbReference>
<accession>A0ABR7CP71</accession>
<evidence type="ECO:0000313" key="12">
    <source>
        <dbReference type="EMBL" id="MBC5617452.1"/>
    </source>
</evidence>
<name>A0ABR7CP71_9BACT</name>
<dbReference type="Gene3D" id="2.70.98.10">
    <property type="match status" value="1"/>
</dbReference>
<dbReference type="SUPFAM" id="SSF74650">
    <property type="entry name" value="Galactose mutarotase-like"/>
    <property type="match status" value="1"/>
</dbReference>
<comment type="caution">
    <text evidence="12">The sequence shown here is derived from an EMBL/GenBank/DDBJ whole genome shotgun (WGS) entry which is preliminary data.</text>
</comment>
<dbReference type="InterPro" id="IPR015443">
    <property type="entry name" value="Aldose_1-epimerase"/>
</dbReference>
<dbReference type="RefSeq" id="WP_118656620.1">
    <property type="nucleotide sequence ID" value="NZ_JACOOK010000006.1"/>
</dbReference>
<gene>
    <name evidence="12" type="ORF">H8S08_10555</name>
</gene>
<dbReference type="PIRSF" id="PIRSF005096">
    <property type="entry name" value="GALM"/>
    <property type="match status" value="1"/>
</dbReference>
<dbReference type="CDD" id="cd09019">
    <property type="entry name" value="galactose_mutarotase_like"/>
    <property type="match status" value="1"/>
</dbReference>
<organism evidence="12 13">
    <name type="scientific">Alistipes hominis</name>
    <dbReference type="NCBI Taxonomy" id="2763015"/>
    <lineage>
        <taxon>Bacteria</taxon>
        <taxon>Pseudomonadati</taxon>
        <taxon>Bacteroidota</taxon>
        <taxon>Bacteroidia</taxon>
        <taxon>Bacteroidales</taxon>
        <taxon>Rikenellaceae</taxon>
        <taxon>Alistipes</taxon>
    </lineage>
</organism>
<keyword evidence="9 11" id="KW-0413">Isomerase</keyword>
<evidence type="ECO:0000256" key="1">
    <source>
        <dbReference type="ARBA" id="ARBA00001614"/>
    </source>
</evidence>
<evidence type="ECO:0000256" key="11">
    <source>
        <dbReference type="PIRNR" id="PIRNR005096"/>
    </source>
</evidence>
<comment type="catalytic activity">
    <reaction evidence="1 11">
        <text>alpha-D-glucose = beta-D-glucose</text>
        <dbReference type="Rhea" id="RHEA:10264"/>
        <dbReference type="ChEBI" id="CHEBI:15903"/>
        <dbReference type="ChEBI" id="CHEBI:17925"/>
        <dbReference type="EC" id="5.1.3.3"/>
    </reaction>
</comment>
<comment type="cofactor">
    <cofactor evidence="2">
        <name>Ca(2+)</name>
        <dbReference type="ChEBI" id="CHEBI:29108"/>
    </cofactor>
</comment>
<dbReference type="EC" id="5.1.3.3" evidence="6 11"/>
<evidence type="ECO:0000256" key="4">
    <source>
        <dbReference type="ARBA" id="ARBA00006206"/>
    </source>
</evidence>
<dbReference type="InterPro" id="IPR018052">
    <property type="entry name" value="Ald1_epimerase_CS"/>
</dbReference>
<evidence type="ECO:0000256" key="3">
    <source>
        <dbReference type="ARBA" id="ARBA00005028"/>
    </source>
</evidence>
<reference evidence="12 13" key="1">
    <citation type="submission" date="2020-08" db="EMBL/GenBank/DDBJ databases">
        <title>Genome public.</title>
        <authorList>
            <person name="Liu C."/>
            <person name="Sun Q."/>
        </authorList>
    </citation>
    <scope>NUCLEOTIDE SEQUENCE [LARGE SCALE GENOMIC DNA]</scope>
    <source>
        <strain evidence="12 13">New-7</strain>
    </source>
</reference>
<proteinExistence type="inferred from homology"/>
<evidence type="ECO:0000256" key="6">
    <source>
        <dbReference type="ARBA" id="ARBA00013185"/>
    </source>
</evidence>
<keyword evidence="10 11" id="KW-0119">Carbohydrate metabolism</keyword>
<dbReference type="EMBL" id="JACOOK010000006">
    <property type="protein sequence ID" value="MBC5617452.1"/>
    <property type="molecule type" value="Genomic_DNA"/>
</dbReference>
<comment type="similarity">
    <text evidence="4 11">Belongs to the aldose epimerase family.</text>
</comment>
<evidence type="ECO:0000256" key="5">
    <source>
        <dbReference type="ARBA" id="ARBA00011245"/>
    </source>
</evidence>
<evidence type="ECO:0000256" key="7">
    <source>
        <dbReference type="ARBA" id="ARBA00014165"/>
    </source>
</evidence>
<evidence type="ECO:0000256" key="8">
    <source>
        <dbReference type="ARBA" id="ARBA00022837"/>
    </source>
</evidence>
<dbReference type="NCBIfam" id="NF008277">
    <property type="entry name" value="PRK11055.1"/>
    <property type="match status" value="1"/>
</dbReference>
<comment type="subunit">
    <text evidence="5">Monomer.</text>
</comment>
<protein>
    <recommendedName>
        <fullName evidence="7 11">Aldose 1-epimerase</fullName>
        <ecNumber evidence="6 11">5.1.3.3</ecNumber>
    </recommendedName>
</protein>
<dbReference type="Proteomes" id="UP000636891">
    <property type="component" value="Unassembled WGS sequence"/>
</dbReference>
<evidence type="ECO:0000313" key="13">
    <source>
        <dbReference type="Proteomes" id="UP000636891"/>
    </source>
</evidence>
<comment type="pathway">
    <text evidence="3 11">Carbohydrate metabolism; hexose metabolism.</text>
</comment>
<keyword evidence="8" id="KW-0106">Calcium</keyword>
<dbReference type="InterPro" id="IPR047215">
    <property type="entry name" value="Galactose_mutarotase-like"/>
</dbReference>
<evidence type="ECO:0000256" key="9">
    <source>
        <dbReference type="ARBA" id="ARBA00023235"/>
    </source>
</evidence>
<dbReference type="InterPro" id="IPR014718">
    <property type="entry name" value="GH-type_carb-bd"/>
</dbReference>
<dbReference type="Pfam" id="PF01263">
    <property type="entry name" value="Aldose_epim"/>
    <property type="match status" value="1"/>
</dbReference>
<dbReference type="PROSITE" id="PS00545">
    <property type="entry name" value="ALDOSE_1_EPIMERASE"/>
    <property type="match status" value="1"/>
</dbReference>
<dbReference type="InterPro" id="IPR011013">
    <property type="entry name" value="Gal_mutarotase_sf_dom"/>
</dbReference>
<dbReference type="PANTHER" id="PTHR10091">
    <property type="entry name" value="ALDOSE-1-EPIMERASE"/>
    <property type="match status" value="1"/>
</dbReference>
<evidence type="ECO:0000256" key="2">
    <source>
        <dbReference type="ARBA" id="ARBA00001913"/>
    </source>
</evidence>
<dbReference type="PROSITE" id="PS51257">
    <property type="entry name" value="PROKAR_LIPOPROTEIN"/>
    <property type="match status" value="1"/>
</dbReference>